<proteinExistence type="predicted"/>
<accession>A0A438HX99</accession>
<dbReference type="EMBL" id="QGNW01000167">
    <property type="protein sequence ID" value="RVW89088.1"/>
    <property type="molecule type" value="Genomic_DNA"/>
</dbReference>
<name>A0A438HX99_VITVI</name>
<sequence length="68" mass="8000">MEDFEKKVKITEAMDIENGADSSKTLQLLRRFLQIQQRRAQAYANMRRVFVNTPGDGWDDLLWTVKLL</sequence>
<gene>
    <name evidence="1" type="ORF">CK203_040250</name>
</gene>
<dbReference type="AlphaFoldDB" id="A0A438HX99"/>
<evidence type="ECO:0000313" key="1">
    <source>
        <dbReference type="EMBL" id="RVW89088.1"/>
    </source>
</evidence>
<reference evidence="1 2" key="1">
    <citation type="journal article" date="2018" name="PLoS Genet.">
        <title>Population sequencing reveals clonal diversity and ancestral inbreeding in the grapevine cultivar Chardonnay.</title>
        <authorList>
            <person name="Roach M.J."/>
            <person name="Johnson D.L."/>
            <person name="Bohlmann J."/>
            <person name="van Vuuren H.J."/>
            <person name="Jones S.J."/>
            <person name="Pretorius I.S."/>
            <person name="Schmidt S.A."/>
            <person name="Borneman A.R."/>
        </authorList>
    </citation>
    <scope>NUCLEOTIDE SEQUENCE [LARGE SCALE GENOMIC DNA]</scope>
    <source>
        <strain evidence="2">cv. Chardonnay</strain>
        <tissue evidence="1">Leaf</tissue>
    </source>
</reference>
<comment type="caution">
    <text evidence="1">The sequence shown here is derived from an EMBL/GenBank/DDBJ whole genome shotgun (WGS) entry which is preliminary data.</text>
</comment>
<organism evidence="1 2">
    <name type="scientific">Vitis vinifera</name>
    <name type="common">Grape</name>
    <dbReference type="NCBI Taxonomy" id="29760"/>
    <lineage>
        <taxon>Eukaryota</taxon>
        <taxon>Viridiplantae</taxon>
        <taxon>Streptophyta</taxon>
        <taxon>Embryophyta</taxon>
        <taxon>Tracheophyta</taxon>
        <taxon>Spermatophyta</taxon>
        <taxon>Magnoliopsida</taxon>
        <taxon>eudicotyledons</taxon>
        <taxon>Gunneridae</taxon>
        <taxon>Pentapetalae</taxon>
        <taxon>rosids</taxon>
        <taxon>Vitales</taxon>
        <taxon>Vitaceae</taxon>
        <taxon>Viteae</taxon>
        <taxon>Vitis</taxon>
    </lineage>
</organism>
<dbReference type="Proteomes" id="UP000288805">
    <property type="component" value="Unassembled WGS sequence"/>
</dbReference>
<evidence type="ECO:0000313" key="2">
    <source>
        <dbReference type="Proteomes" id="UP000288805"/>
    </source>
</evidence>
<protein>
    <submittedName>
        <fullName evidence="1">Uncharacterized protein</fullName>
    </submittedName>
</protein>